<name>A0A5N6MMP4_9ASTR</name>
<evidence type="ECO:0000256" key="3">
    <source>
        <dbReference type="ARBA" id="ARBA00022679"/>
    </source>
</evidence>
<comment type="caution">
    <text evidence="13">The sequence shown here is derived from an EMBL/GenBank/DDBJ whole genome shotgun (WGS) entry which is preliminary data.</text>
</comment>
<evidence type="ECO:0000256" key="5">
    <source>
        <dbReference type="ARBA" id="ARBA00022771"/>
    </source>
</evidence>
<evidence type="ECO:0000313" key="13">
    <source>
        <dbReference type="EMBL" id="KAD3641601.1"/>
    </source>
</evidence>
<feature type="domain" description="RING-type" evidence="12">
    <location>
        <begin position="220"/>
        <end position="261"/>
    </location>
</feature>
<keyword evidence="5 8" id="KW-0863">Zinc-finger</keyword>
<comment type="catalytic activity">
    <reaction evidence="1">
        <text>S-ubiquitinyl-[E2 ubiquitin-conjugating enzyme]-L-cysteine + [acceptor protein]-L-lysine = [E2 ubiquitin-conjugating enzyme]-L-cysteine + N(6)-ubiquitinyl-[acceptor protein]-L-lysine.</text>
        <dbReference type="EC" id="2.3.2.27"/>
    </reaction>
</comment>
<dbReference type="FunFam" id="3.30.40.10:FF:000022">
    <property type="entry name" value="E3 ubiquitin-protein ligase RING1-like"/>
    <property type="match status" value="1"/>
</dbReference>
<evidence type="ECO:0000256" key="7">
    <source>
        <dbReference type="ARBA" id="ARBA00022833"/>
    </source>
</evidence>
<dbReference type="OrthoDB" id="8062037at2759"/>
<feature type="region of interest" description="Disordered" evidence="10">
    <location>
        <begin position="145"/>
        <end position="168"/>
    </location>
</feature>
<keyword evidence="11" id="KW-0812">Transmembrane</keyword>
<evidence type="ECO:0000256" key="2">
    <source>
        <dbReference type="ARBA" id="ARBA00012483"/>
    </source>
</evidence>
<dbReference type="PANTHER" id="PTHR36073:SF1">
    <property type="entry name" value="OS01G0962100 PROTEIN"/>
    <property type="match status" value="1"/>
</dbReference>
<evidence type="ECO:0000313" key="14">
    <source>
        <dbReference type="Proteomes" id="UP000326396"/>
    </source>
</evidence>
<evidence type="ECO:0000256" key="9">
    <source>
        <dbReference type="SAM" id="Coils"/>
    </source>
</evidence>
<keyword evidence="3" id="KW-0808">Transferase</keyword>
<evidence type="ECO:0000256" key="4">
    <source>
        <dbReference type="ARBA" id="ARBA00022723"/>
    </source>
</evidence>
<sequence length="636" mass="72754">MQSDHISGSDDQPIDIRGRTFQLYWCYQCHRTVRIATDSPQIMCPRCFGRFVYEVNIARPRLVVEFTQFDPSPEARLLEALSLMLDPPVRPTANRHHDIRIQLPWTRRGTSNSRFDDMDGWGPDTGIIARPRSRSWVILAPNNLPQVGNDSNHHDNEPEGRVPRGVDPRNYYEGSELNELMEQLTQNDRPGPPPAPDSAINALPNVKITQAHLLNDSQSCAVCMEDFKIDGEAKELPCNHIFHSNCIVPWLRLHNSCPVCRNELPVQSVSTDSTSDSSDEEVDSRGRRRRCWRWRRLASIWPVQTSVTDNVSQTPESLWRVQHIHLLIPSSRPTKAPSVCDYSVILEPPCNKLKAASFCFLCLFYLLLKGALFFSLMLKEEHSVQLQTQLSELQDRLDFLVWDRKELQEHIGVAIKEHEMMETILGEVEEEHNEAMHKIKQLESVLHDLKDENLRLKELHGKSQWDTDTQVDEGYDHDDDQNHKFFNKDRISPWKSHQCKDSLAFTIMHKNGKYDAHDYVKNDSGSLVHPTVDKSAYAVAVSQSLFSAMLSILVGMVAWEAQEPCMPLVMALFMVVGMSLKSVVRLFMMLKNKPASDVVALLSLNWFILGILTYPILPRVVHLVAPLFNKSLGRIF</sequence>
<dbReference type="InterPro" id="IPR039525">
    <property type="entry name" value="RNF126-like_zinc-ribbon"/>
</dbReference>
<keyword evidence="9" id="KW-0175">Coiled coil</keyword>
<dbReference type="Pfam" id="PF13639">
    <property type="entry name" value="zf-RING_2"/>
    <property type="match status" value="1"/>
</dbReference>
<feature type="transmembrane region" description="Helical" evidence="11">
    <location>
        <begin position="599"/>
        <end position="617"/>
    </location>
</feature>
<feature type="transmembrane region" description="Helical" evidence="11">
    <location>
        <begin position="565"/>
        <end position="587"/>
    </location>
</feature>
<dbReference type="SMART" id="SM00184">
    <property type="entry name" value="RING"/>
    <property type="match status" value="1"/>
</dbReference>
<evidence type="ECO:0000256" key="6">
    <source>
        <dbReference type="ARBA" id="ARBA00022786"/>
    </source>
</evidence>
<feature type="transmembrane region" description="Helical" evidence="11">
    <location>
        <begin position="536"/>
        <end position="559"/>
    </location>
</feature>
<dbReference type="Gene3D" id="3.30.40.10">
    <property type="entry name" value="Zinc/RING finger domain, C3HC4 (zinc finger)"/>
    <property type="match status" value="1"/>
</dbReference>
<feature type="coiled-coil region" evidence="9">
    <location>
        <begin position="390"/>
        <end position="459"/>
    </location>
</feature>
<evidence type="ECO:0000256" key="1">
    <source>
        <dbReference type="ARBA" id="ARBA00000900"/>
    </source>
</evidence>
<keyword evidence="4" id="KW-0479">Metal-binding</keyword>
<dbReference type="PANTHER" id="PTHR36073">
    <property type="match status" value="1"/>
</dbReference>
<evidence type="ECO:0000259" key="12">
    <source>
        <dbReference type="PROSITE" id="PS50089"/>
    </source>
</evidence>
<feature type="transmembrane region" description="Helical" evidence="11">
    <location>
        <begin position="355"/>
        <end position="378"/>
    </location>
</feature>
<keyword evidence="6" id="KW-0833">Ubl conjugation pathway</keyword>
<dbReference type="EC" id="2.3.2.27" evidence="2"/>
<proteinExistence type="predicted"/>
<dbReference type="SUPFAM" id="SSF57850">
    <property type="entry name" value="RING/U-box"/>
    <property type="match status" value="1"/>
</dbReference>
<evidence type="ECO:0000256" key="8">
    <source>
        <dbReference type="PROSITE-ProRule" id="PRU00175"/>
    </source>
</evidence>
<organism evidence="13 14">
    <name type="scientific">Mikania micrantha</name>
    <name type="common">bitter vine</name>
    <dbReference type="NCBI Taxonomy" id="192012"/>
    <lineage>
        <taxon>Eukaryota</taxon>
        <taxon>Viridiplantae</taxon>
        <taxon>Streptophyta</taxon>
        <taxon>Embryophyta</taxon>
        <taxon>Tracheophyta</taxon>
        <taxon>Spermatophyta</taxon>
        <taxon>Magnoliopsida</taxon>
        <taxon>eudicotyledons</taxon>
        <taxon>Gunneridae</taxon>
        <taxon>Pentapetalae</taxon>
        <taxon>asterids</taxon>
        <taxon>campanulids</taxon>
        <taxon>Asterales</taxon>
        <taxon>Asteraceae</taxon>
        <taxon>Asteroideae</taxon>
        <taxon>Heliantheae alliance</taxon>
        <taxon>Eupatorieae</taxon>
        <taxon>Mikania</taxon>
    </lineage>
</organism>
<keyword evidence="11" id="KW-0472">Membrane</keyword>
<keyword evidence="7" id="KW-0862">Zinc</keyword>
<accession>A0A5N6MMP4</accession>
<evidence type="ECO:0000256" key="10">
    <source>
        <dbReference type="SAM" id="MobiDB-lite"/>
    </source>
</evidence>
<gene>
    <name evidence="13" type="ORF">E3N88_30825</name>
</gene>
<evidence type="ECO:0000256" key="11">
    <source>
        <dbReference type="SAM" id="Phobius"/>
    </source>
</evidence>
<keyword evidence="14" id="KW-1185">Reference proteome</keyword>
<dbReference type="GO" id="GO:0061630">
    <property type="term" value="F:ubiquitin protein ligase activity"/>
    <property type="evidence" value="ECO:0007669"/>
    <property type="project" value="UniProtKB-EC"/>
</dbReference>
<dbReference type="InterPro" id="IPR013083">
    <property type="entry name" value="Znf_RING/FYVE/PHD"/>
</dbReference>
<dbReference type="Pfam" id="PF14369">
    <property type="entry name" value="Zn_ribbon_19"/>
    <property type="match status" value="1"/>
</dbReference>
<dbReference type="Proteomes" id="UP000326396">
    <property type="component" value="Linkage Group LG5"/>
</dbReference>
<dbReference type="InterPro" id="IPR001841">
    <property type="entry name" value="Znf_RING"/>
</dbReference>
<dbReference type="PROSITE" id="PS50089">
    <property type="entry name" value="ZF_RING_2"/>
    <property type="match status" value="1"/>
</dbReference>
<dbReference type="AlphaFoldDB" id="A0A5N6MMP4"/>
<dbReference type="GO" id="GO:0008270">
    <property type="term" value="F:zinc ion binding"/>
    <property type="evidence" value="ECO:0007669"/>
    <property type="project" value="UniProtKB-KW"/>
</dbReference>
<feature type="compositionally biased region" description="Basic and acidic residues" evidence="10">
    <location>
        <begin position="151"/>
        <end position="167"/>
    </location>
</feature>
<dbReference type="EMBL" id="SZYD01000015">
    <property type="protein sequence ID" value="KAD3641601.1"/>
    <property type="molecule type" value="Genomic_DNA"/>
</dbReference>
<keyword evidence="11" id="KW-1133">Transmembrane helix</keyword>
<protein>
    <recommendedName>
        <fullName evidence="2">RING-type E3 ubiquitin transferase</fullName>
        <ecNumber evidence="2">2.3.2.27</ecNumber>
    </recommendedName>
</protein>
<dbReference type="CDD" id="cd16667">
    <property type="entry name" value="RING-H2_RNF126-like"/>
    <property type="match status" value="1"/>
</dbReference>
<reference evidence="13 14" key="1">
    <citation type="submission" date="2019-05" db="EMBL/GenBank/DDBJ databases">
        <title>Mikania micrantha, genome provides insights into the molecular mechanism of rapid growth.</title>
        <authorList>
            <person name="Liu B."/>
        </authorList>
    </citation>
    <scope>NUCLEOTIDE SEQUENCE [LARGE SCALE GENOMIC DNA]</scope>
    <source>
        <strain evidence="13">NLD-2019</strain>
        <tissue evidence="13">Leaf</tissue>
    </source>
</reference>